<accession>A0A963Z6U0</accession>
<evidence type="ECO:0000313" key="1">
    <source>
        <dbReference type="EMBL" id="MCB8882893.1"/>
    </source>
</evidence>
<sequence>MSIDEFNKLSKDRPGDARTAFTLETIPPEIEDGILALADQFERDQGHDG</sequence>
<organism evidence="1 2">
    <name type="scientific">Acidisoma cellulosilyticum</name>
    <dbReference type="NCBI Taxonomy" id="2802395"/>
    <lineage>
        <taxon>Bacteria</taxon>
        <taxon>Pseudomonadati</taxon>
        <taxon>Pseudomonadota</taxon>
        <taxon>Alphaproteobacteria</taxon>
        <taxon>Acetobacterales</taxon>
        <taxon>Acidocellaceae</taxon>
        <taxon>Acidisoma</taxon>
    </lineage>
</organism>
<dbReference type="EMBL" id="JAESVA010000010">
    <property type="protein sequence ID" value="MCB8882893.1"/>
    <property type="molecule type" value="Genomic_DNA"/>
</dbReference>
<protein>
    <recommendedName>
        <fullName evidence="3">Methylenetetrahydrofolate reductase</fullName>
    </recommendedName>
</protein>
<evidence type="ECO:0008006" key="3">
    <source>
        <dbReference type="Google" id="ProtNLM"/>
    </source>
</evidence>
<reference evidence="1 2" key="1">
    <citation type="journal article" date="2021" name="Microorganisms">
        <title>Acidisoma silvae sp. nov. and Acidisomacellulosilytica sp. nov., Two Acidophilic Bacteria Isolated from Decaying Wood, Hydrolyzing Cellulose and Producing Poly-3-hydroxybutyrate.</title>
        <authorList>
            <person name="Mieszkin S."/>
            <person name="Pouder E."/>
            <person name="Uroz S."/>
            <person name="Simon-Colin C."/>
            <person name="Alain K."/>
        </authorList>
    </citation>
    <scope>NUCLEOTIDE SEQUENCE [LARGE SCALE GENOMIC DNA]</scope>
    <source>
        <strain evidence="1 2">HW T5.17</strain>
    </source>
</reference>
<proteinExistence type="predicted"/>
<dbReference type="Proteomes" id="UP000721844">
    <property type="component" value="Unassembled WGS sequence"/>
</dbReference>
<dbReference type="RefSeq" id="WP_227309551.1">
    <property type="nucleotide sequence ID" value="NZ_JAESVA010000010.1"/>
</dbReference>
<dbReference type="AlphaFoldDB" id="A0A963Z6U0"/>
<keyword evidence="2" id="KW-1185">Reference proteome</keyword>
<gene>
    <name evidence="1" type="ORF">ACELLULO517_21785</name>
</gene>
<evidence type="ECO:0000313" key="2">
    <source>
        <dbReference type="Proteomes" id="UP000721844"/>
    </source>
</evidence>
<name>A0A963Z6U0_9PROT</name>
<comment type="caution">
    <text evidence="1">The sequence shown here is derived from an EMBL/GenBank/DDBJ whole genome shotgun (WGS) entry which is preliminary data.</text>
</comment>